<evidence type="ECO:0000313" key="3">
    <source>
        <dbReference type="Proteomes" id="UP000663828"/>
    </source>
</evidence>
<accession>A0A815PDC7</accession>
<evidence type="ECO:0000313" key="2">
    <source>
        <dbReference type="EMBL" id="CAF1447802.1"/>
    </source>
</evidence>
<keyword evidence="3" id="KW-1185">Reference proteome</keyword>
<comment type="caution">
    <text evidence="2">The sequence shown here is derived from an EMBL/GenBank/DDBJ whole genome shotgun (WGS) entry which is preliminary data.</text>
</comment>
<dbReference type="AlphaFoldDB" id="A0A815PDC7"/>
<evidence type="ECO:0000313" key="1">
    <source>
        <dbReference type="EMBL" id="CAF1317626.1"/>
    </source>
</evidence>
<name>A0A815PDC7_ADIRI</name>
<dbReference type="OrthoDB" id="93990at2759"/>
<organism evidence="2 4">
    <name type="scientific">Adineta ricciae</name>
    <name type="common">Rotifer</name>
    <dbReference type="NCBI Taxonomy" id="249248"/>
    <lineage>
        <taxon>Eukaryota</taxon>
        <taxon>Metazoa</taxon>
        <taxon>Spiralia</taxon>
        <taxon>Gnathifera</taxon>
        <taxon>Rotifera</taxon>
        <taxon>Eurotatoria</taxon>
        <taxon>Bdelloidea</taxon>
        <taxon>Adinetida</taxon>
        <taxon>Adinetidae</taxon>
        <taxon>Adineta</taxon>
    </lineage>
</organism>
<reference evidence="2" key="1">
    <citation type="submission" date="2021-02" db="EMBL/GenBank/DDBJ databases">
        <authorList>
            <person name="Nowell W R."/>
        </authorList>
    </citation>
    <scope>NUCLEOTIDE SEQUENCE</scope>
</reference>
<proteinExistence type="predicted"/>
<gene>
    <name evidence="2" type="ORF">EDS130_LOCUS39324</name>
    <name evidence="1" type="ORF">XAT740_LOCUS29731</name>
</gene>
<evidence type="ECO:0000313" key="4">
    <source>
        <dbReference type="Proteomes" id="UP000663852"/>
    </source>
</evidence>
<dbReference type="EMBL" id="CAJNOR010002607">
    <property type="protein sequence ID" value="CAF1317626.1"/>
    <property type="molecule type" value="Genomic_DNA"/>
</dbReference>
<dbReference type="Proteomes" id="UP000663828">
    <property type="component" value="Unassembled WGS sequence"/>
</dbReference>
<protein>
    <submittedName>
        <fullName evidence="2">Uncharacterized protein</fullName>
    </submittedName>
</protein>
<sequence>MLGYKGYLYTVEKTKDDKIRTEQSKFEFDVTQIRQGHEPKPKKVVYRKLGEKVTRLVSDYNNVDLGEYLAGLAANESL</sequence>
<dbReference type="EMBL" id="CAJNOJ010000436">
    <property type="protein sequence ID" value="CAF1447802.1"/>
    <property type="molecule type" value="Genomic_DNA"/>
</dbReference>
<dbReference type="Proteomes" id="UP000663852">
    <property type="component" value="Unassembled WGS sequence"/>
</dbReference>